<evidence type="ECO:0000256" key="6">
    <source>
        <dbReference type="ARBA" id="ARBA00022839"/>
    </source>
</evidence>
<dbReference type="InterPro" id="IPR050535">
    <property type="entry name" value="DNA_Repair-Maintenance_Comp"/>
</dbReference>
<keyword evidence="5 7" id="KW-0378">Hydrolase</keyword>
<accession>A0A1I0DVX0</accession>
<organism evidence="10 11">
    <name type="scientific">Natronincola peptidivorans</name>
    <dbReference type="NCBI Taxonomy" id="426128"/>
    <lineage>
        <taxon>Bacteria</taxon>
        <taxon>Bacillati</taxon>
        <taxon>Bacillota</taxon>
        <taxon>Clostridia</taxon>
        <taxon>Peptostreptococcales</taxon>
        <taxon>Natronincolaceae</taxon>
        <taxon>Natronincola</taxon>
    </lineage>
</organism>
<keyword evidence="4 7" id="KW-0540">Nuclease</keyword>
<evidence type="ECO:0000256" key="5">
    <source>
        <dbReference type="ARBA" id="ARBA00022801"/>
    </source>
</evidence>
<dbReference type="InterPro" id="IPR004593">
    <property type="entry name" value="SbcD"/>
</dbReference>
<keyword evidence="7" id="KW-0233">DNA recombination</keyword>
<evidence type="ECO:0000259" key="8">
    <source>
        <dbReference type="Pfam" id="PF00149"/>
    </source>
</evidence>
<evidence type="ECO:0000313" key="11">
    <source>
        <dbReference type="Proteomes" id="UP000199568"/>
    </source>
</evidence>
<dbReference type="InterPro" id="IPR041796">
    <property type="entry name" value="Mre11_N"/>
</dbReference>
<dbReference type="STRING" id="426128.SAMN05660297_02167"/>
<sequence length="427" mass="47607">MRILHTSDWHLGRTLEGKSRLPEQRAFIDELCYILEKEKIQLVIIAGDVFDTYNPSAAAEELFYQAVERISDDGKRAVVAIAGNHDSPERLRAANPLAWKQGIYLLGMPGEDMGQALAATKALEEMAAAADALSIGKEQVNLVNAGAGWIEISIPDCENNAVITVLPYPSEKRLNELLCDSMEEGDLQKAYSQRVALALQEGAQHFRQDTVNIVTSHLYVLGGIGSDSERDIQLGGAFVVEPAAMPKEAHYVALGHLHRKQKIGGTEVPCYYSGSPLYYSFSESIQQKQVLVVDIEPTGETHVEGIPLTKGKPMYIKRFSSYQEAYDWCANEENQEIWLHLEIESQQPLSNLQLEELNKVHEGIIYRRIILPGAVINEEEEPRLQELSLEEQFLRFVAKETGTTASQELIDLFLTLAHDGGDENETD</sequence>
<keyword evidence="11" id="KW-1185">Reference proteome</keyword>
<dbReference type="AlphaFoldDB" id="A0A1I0DVX0"/>
<dbReference type="InterPro" id="IPR029052">
    <property type="entry name" value="Metallo-depent_PP-like"/>
</dbReference>
<keyword evidence="6 7" id="KW-0269">Exonuclease</keyword>
<evidence type="ECO:0000313" key="10">
    <source>
        <dbReference type="EMBL" id="SET36655.1"/>
    </source>
</evidence>
<dbReference type="RefSeq" id="WP_090443596.1">
    <property type="nucleotide sequence ID" value="NZ_FOHU01000009.1"/>
</dbReference>
<reference evidence="10 11" key="1">
    <citation type="submission" date="2016-10" db="EMBL/GenBank/DDBJ databases">
        <authorList>
            <person name="de Groot N.N."/>
        </authorList>
    </citation>
    <scope>NUCLEOTIDE SEQUENCE [LARGE SCALE GENOMIC DNA]</scope>
    <source>
        <strain evidence="10 11">DSM 18979</strain>
    </source>
</reference>
<feature type="domain" description="Nuclease SbcCD subunit D C-terminal" evidence="9">
    <location>
        <begin position="321"/>
        <end position="401"/>
    </location>
</feature>
<dbReference type="Gene3D" id="3.60.21.10">
    <property type="match status" value="1"/>
</dbReference>
<keyword evidence="7" id="KW-0235">DNA replication</keyword>
<dbReference type="PANTHER" id="PTHR30337">
    <property type="entry name" value="COMPONENT OF ATP-DEPENDENT DSDNA EXONUCLEASE"/>
    <property type="match status" value="1"/>
</dbReference>
<protein>
    <recommendedName>
        <fullName evidence="3 7">Nuclease SbcCD subunit D</fullName>
    </recommendedName>
</protein>
<name>A0A1I0DVX0_9FIRM</name>
<evidence type="ECO:0000256" key="2">
    <source>
        <dbReference type="ARBA" id="ARBA00011322"/>
    </source>
</evidence>
<dbReference type="Pfam" id="PF00149">
    <property type="entry name" value="Metallophos"/>
    <property type="match status" value="1"/>
</dbReference>
<dbReference type="SUPFAM" id="SSF56300">
    <property type="entry name" value="Metallo-dependent phosphatases"/>
    <property type="match status" value="1"/>
</dbReference>
<evidence type="ECO:0000256" key="4">
    <source>
        <dbReference type="ARBA" id="ARBA00022722"/>
    </source>
</evidence>
<comment type="function">
    <text evidence="7">SbcCD cleaves DNA hairpin structures. These structures can inhibit DNA replication and are intermediates in certain DNA recombination reactions. The complex acts as a 3'-&gt;5' double strand exonuclease that can open hairpins. It also has a 5' single-strand endonuclease activity.</text>
</comment>
<dbReference type="GO" id="GO:0004519">
    <property type="term" value="F:endonuclease activity"/>
    <property type="evidence" value="ECO:0007669"/>
    <property type="project" value="UniProtKB-KW"/>
</dbReference>
<comment type="subunit">
    <text evidence="2 7">Heterodimer of SbcC and SbcD.</text>
</comment>
<feature type="domain" description="Calcineurin-like phosphoesterase" evidence="8">
    <location>
        <begin position="1"/>
        <end position="98"/>
    </location>
</feature>
<evidence type="ECO:0000256" key="3">
    <source>
        <dbReference type="ARBA" id="ARBA00013365"/>
    </source>
</evidence>
<dbReference type="NCBIfam" id="TIGR00619">
    <property type="entry name" value="sbcd"/>
    <property type="match status" value="1"/>
</dbReference>
<evidence type="ECO:0000256" key="1">
    <source>
        <dbReference type="ARBA" id="ARBA00010555"/>
    </source>
</evidence>
<dbReference type="OrthoDB" id="9773856at2"/>
<comment type="similarity">
    <text evidence="1 7">Belongs to the SbcD family.</text>
</comment>
<dbReference type="PANTHER" id="PTHR30337:SF0">
    <property type="entry name" value="NUCLEASE SBCCD SUBUNIT D"/>
    <property type="match status" value="1"/>
</dbReference>
<proteinExistence type="inferred from homology"/>
<evidence type="ECO:0000259" key="9">
    <source>
        <dbReference type="Pfam" id="PF12320"/>
    </source>
</evidence>
<dbReference type="InterPro" id="IPR004843">
    <property type="entry name" value="Calcineurin-like_PHP"/>
</dbReference>
<keyword evidence="7" id="KW-0255">Endonuclease</keyword>
<dbReference type="EMBL" id="FOHU01000009">
    <property type="protein sequence ID" value="SET36655.1"/>
    <property type="molecule type" value="Genomic_DNA"/>
</dbReference>
<evidence type="ECO:0000256" key="7">
    <source>
        <dbReference type="RuleBase" id="RU363069"/>
    </source>
</evidence>
<dbReference type="Pfam" id="PF12320">
    <property type="entry name" value="SbcD_C"/>
    <property type="match status" value="1"/>
</dbReference>
<dbReference type="InterPro" id="IPR026843">
    <property type="entry name" value="SbcD_C"/>
</dbReference>
<dbReference type="Proteomes" id="UP000199568">
    <property type="component" value="Unassembled WGS sequence"/>
</dbReference>
<gene>
    <name evidence="7" type="primary">sbcD</name>
    <name evidence="10" type="ORF">SAMN05660297_02167</name>
</gene>
<dbReference type="CDD" id="cd00840">
    <property type="entry name" value="MPP_Mre11_N"/>
    <property type="match status" value="1"/>
</dbReference>
<dbReference type="GO" id="GO:0008408">
    <property type="term" value="F:3'-5' exonuclease activity"/>
    <property type="evidence" value="ECO:0007669"/>
    <property type="project" value="InterPro"/>
</dbReference>
<dbReference type="GO" id="GO:0006260">
    <property type="term" value="P:DNA replication"/>
    <property type="evidence" value="ECO:0007669"/>
    <property type="project" value="UniProtKB-KW"/>
</dbReference>
<dbReference type="GO" id="GO:0006310">
    <property type="term" value="P:DNA recombination"/>
    <property type="evidence" value="ECO:0007669"/>
    <property type="project" value="UniProtKB-KW"/>
</dbReference>